<keyword evidence="4" id="KW-1185">Reference proteome</keyword>
<dbReference type="RefSeq" id="WP_313323787.1">
    <property type="nucleotide sequence ID" value="NZ_CP134878.1"/>
</dbReference>
<dbReference type="EMBL" id="CP134878">
    <property type="protein sequence ID" value="WNM19171.1"/>
    <property type="molecule type" value="Genomic_DNA"/>
</dbReference>
<name>A0AA96J5P2_9FLAO</name>
<evidence type="ECO:0000256" key="1">
    <source>
        <dbReference type="SAM" id="SignalP"/>
    </source>
</evidence>
<dbReference type="AlphaFoldDB" id="A0AA96J5P2"/>
<accession>A0AA96F0Y4</accession>
<feature type="chain" id="PRO_5044705419" evidence="1">
    <location>
        <begin position="26"/>
        <end position="126"/>
    </location>
</feature>
<evidence type="ECO:0000313" key="4">
    <source>
        <dbReference type="Proteomes" id="UP001304515"/>
    </source>
</evidence>
<evidence type="ECO:0000313" key="3">
    <source>
        <dbReference type="EMBL" id="WNM20560.1"/>
    </source>
</evidence>
<dbReference type="KEGG" id="fcj:RN605_07630"/>
<feature type="signal peptide" evidence="1">
    <location>
        <begin position="1"/>
        <end position="25"/>
    </location>
</feature>
<gene>
    <name evidence="3" type="ORF">RN605_07630</name>
    <name evidence="2" type="ORF">RN608_00460</name>
</gene>
<dbReference type="Proteomes" id="UP001304515">
    <property type="component" value="Chromosome"/>
</dbReference>
<proteinExistence type="predicted"/>
<evidence type="ECO:0000313" key="2">
    <source>
        <dbReference type="EMBL" id="WNM19171.1"/>
    </source>
</evidence>
<accession>A0AA96J5P2</accession>
<protein>
    <submittedName>
        <fullName evidence="2">Uncharacterized protein</fullName>
    </submittedName>
</protein>
<organism evidence="2">
    <name type="scientific">Flavobacterium capsici</name>
    <dbReference type="NCBI Taxonomy" id="3075618"/>
    <lineage>
        <taxon>Bacteria</taxon>
        <taxon>Pseudomonadati</taxon>
        <taxon>Bacteroidota</taxon>
        <taxon>Flavobacteriia</taxon>
        <taxon>Flavobacteriales</taxon>
        <taxon>Flavobacteriaceae</taxon>
        <taxon>Flavobacterium</taxon>
    </lineage>
</organism>
<reference evidence="2 4" key="1">
    <citation type="submission" date="2023-09" db="EMBL/GenBank/DDBJ databases">
        <title>Flavobacterium sp. a novel bacteria isolate from Pepper rhizosphere.</title>
        <authorList>
            <person name="Peng Y."/>
            <person name="Lee J."/>
        </authorList>
    </citation>
    <scope>NUCLEOTIDE SEQUENCE</scope>
    <source>
        <strain evidence="2">PMR2A8</strain>
        <strain evidence="3 4">PMTSA4</strain>
    </source>
</reference>
<keyword evidence="1" id="KW-0732">Signal</keyword>
<sequence>MKKIKHILITFLILFLSINCSRDKADDSYLYDQDEDCVFGVATCCDIDGRILVKTNTSYIYTNSTSFDYSTMEWEVISGDISIVDGQNTNEATIHFGNNFITGVIRTKTTGIEGSYCENTLEINKL</sequence>
<dbReference type="EMBL" id="CP134890">
    <property type="protein sequence ID" value="WNM20560.1"/>
    <property type="molecule type" value="Genomic_DNA"/>
</dbReference>